<accession>A0AAV9M6U1</accession>
<organism evidence="1 2">
    <name type="scientific">Solanum pinnatisectum</name>
    <name type="common">tansyleaf nightshade</name>
    <dbReference type="NCBI Taxonomy" id="50273"/>
    <lineage>
        <taxon>Eukaryota</taxon>
        <taxon>Viridiplantae</taxon>
        <taxon>Streptophyta</taxon>
        <taxon>Embryophyta</taxon>
        <taxon>Tracheophyta</taxon>
        <taxon>Spermatophyta</taxon>
        <taxon>Magnoliopsida</taxon>
        <taxon>eudicotyledons</taxon>
        <taxon>Gunneridae</taxon>
        <taxon>Pentapetalae</taxon>
        <taxon>asterids</taxon>
        <taxon>lamiids</taxon>
        <taxon>Solanales</taxon>
        <taxon>Solanaceae</taxon>
        <taxon>Solanoideae</taxon>
        <taxon>Solaneae</taxon>
        <taxon>Solanum</taxon>
    </lineage>
</organism>
<evidence type="ECO:0000313" key="2">
    <source>
        <dbReference type="Proteomes" id="UP001311915"/>
    </source>
</evidence>
<comment type="caution">
    <text evidence="1">The sequence shown here is derived from an EMBL/GenBank/DDBJ whole genome shotgun (WGS) entry which is preliminary data.</text>
</comment>
<name>A0AAV9M6U1_9SOLN</name>
<gene>
    <name evidence="1" type="ORF">R3W88_008056</name>
</gene>
<sequence length="175" mass="19509">MPPRKANTRNANARNANAAPPILDQEVLNEEFRNAIQMLAQSVANQNNQRALALANANIGSAATKVRDFVRMTLPEFLGSQIGEDPQNFIDEVFPKRAKGGKSSGIYELKARAQMNKFLYGVSDLVKTVCRNVMLLENMSISRLISHAQQVDGDKLIEHAKETKKARTGNYDYFQ</sequence>
<dbReference type="Proteomes" id="UP001311915">
    <property type="component" value="Unassembled WGS sequence"/>
</dbReference>
<dbReference type="EMBL" id="JAWPEI010000002">
    <property type="protein sequence ID" value="KAK4733795.1"/>
    <property type="molecule type" value="Genomic_DNA"/>
</dbReference>
<keyword evidence="2" id="KW-1185">Reference proteome</keyword>
<proteinExistence type="predicted"/>
<reference evidence="1 2" key="1">
    <citation type="submission" date="2023-10" db="EMBL/GenBank/DDBJ databases">
        <title>Genome-Wide Identification Analysis in wild type Solanum Pinnatisectum Reveals Some Genes Defensing Phytophthora Infestans.</title>
        <authorList>
            <person name="Sun C."/>
        </authorList>
    </citation>
    <scope>NUCLEOTIDE SEQUENCE [LARGE SCALE GENOMIC DNA]</scope>
    <source>
        <strain evidence="1">LQN</strain>
        <tissue evidence="1">Leaf</tissue>
    </source>
</reference>
<dbReference type="AlphaFoldDB" id="A0AAV9M6U1"/>
<protein>
    <submittedName>
        <fullName evidence="1">Uncharacterized protein</fullName>
    </submittedName>
</protein>
<evidence type="ECO:0000313" key="1">
    <source>
        <dbReference type="EMBL" id="KAK4733795.1"/>
    </source>
</evidence>